<dbReference type="Pfam" id="PF06658">
    <property type="entry name" value="DUF1168"/>
    <property type="match status" value="1"/>
</dbReference>
<dbReference type="RefSeq" id="XP_052942856.1">
    <property type="nucleotide sequence ID" value="XM_053086124.1"/>
</dbReference>
<dbReference type="EMBL" id="JAKWFO010000013">
    <property type="protein sequence ID" value="KAI9633079.1"/>
    <property type="molecule type" value="Genomic_DNA"/>
</dbReference>
<sequence length="203" mass="21884">MSKVEKLLANPDKEVALPEPVREKQLRDPHEMMKNVQGSAAGAGSGEFHVYKASRRREYERIQLMEDKGRALEEQEAFQARQEARDSVADAKTAKNRAKRQKRKAGGKGDKKDSTGPSVVVGGAAGGKRKLAGGAEGFAVPRPRDEAGSEDEDEAEAEVERAGVGNLNVPIPSESGAMGETGQTERRAVPVVDEARVVIHDDD</sequence>
<keyword evidence="3" id="KW-1185">Reference proteome</keyword>
<feature type="region of interest" description="Disordered" evidence="1">
    <location>
        <begin position="1"/>
        <end position="48"/>
    </location>
</feature>
<feature type="compositionally biased region" description="Basic and acidic residues" evidence="1">
    <location>
        <begin position="1"/>
        <end position="33"/>
    </location>
</feature>
<dbReference type="Proteomes" id="UP001164286">
    <property type="component" value="Unassembled WGS sequence"/>
</dbReference>
<feature type="compositionally biased region" description="Basic and acidic residues" evidence="1">
    <location>
        <begin position="183"/>
        <end position="193"/>
    </location>
</feature>
<accession>A0AA38H5X0</accession>
<feature type="compositionally biased region" description="Basic residues" evidence="1">
    <location>
        <begin position="94"/>
        <end position="106"/>
    </location>
</feature>
<proteinExistence type="predicted"/>
<dbReference type="GO" id="GO:0019901">
    <property type="term" value="F:protein kinase binding"/>
    <property type="evidence" value="ECO:0007669"/>
    <property type="project" value="TreeGrafter"/>
</dbReference>
<dbReference type="PANTHER" id="PTHR13507">
    <property type="entry name" value="PRKR-INTERACTING PROTEIN 1"/>
    <property type="match status" value="1"/>
</dbReference>
<dbReference type="AlphaFoldDB" id="A0AA38H5X0"/>
<dbReference type="GO" id="GO:0005730">
    <property type="term" value="C:nucleolus"/>
    <property type="evidence" value="ECO:0007669"/>
    <property type="project" value="TreeGrafter"/>
</dbReference>
<feature type="compositionally biased region" description="Acidic residues" evidence="1">
    <location>
        <begin position="148"/>
        <end position="157"/>
    </location>
</feature>
<feature type="compositionally biased region" description="Basic and acidic residues" evidence="1">
    <location>
        <begin position="82"/>
        <end position="93"/>
    </location>
</feature>
<dbReference type="InterPro" id="IPR009548">
    <property type="entry name" value="Prkrip1"/>
</dbReference>
<organism evidence="2 3">
    <name type="scientific">Dioszegia hungarica</name>
    <dbReference type="NCBI Taxonomy" id="4972"/>
    <lineage>
        <taxon>Eukaryota</taxon>
        <taxon>Fungi</taxon>
        <taxon>Dikarya</taxon>
        <taxon>Basidiomycota</taxon>
        <taxon>Agaricomycotina</taxon>
        <taxon>Tremellomycetes</taxon>
        <taxon>Tremellales</taxon>
        <taxon>Bulleribasidiaceae</taxon>
        <taxon>Dioszegia</taxon>
    </lineage>
</organism>
<evidence type="ECO:0000313" key="2">
    <source>
        <dbReference type="EMBL" id="KAI9633079.1"/>
    </source>
</evidence>
<name>A0AA38H5X0_9TREE</name>
<gene>
    <name evidence="2" type="ORF">MKK02DRAFT_19642</name>
</gene>
<comment type="caution">
    <text evidence="2">The sequence shown here is derived from an EMBL/GenBank/DDBJ whole genome shotgun (WGS) entry which is preliminary data.</text>
</comment>
<protein>
    <recommendedName>
        <fullName evidence="4">DUF1168-domain-containing protein</fullName>
    </recommendedName>
</protein>
<evidence type="ECO:0000313" key="3">
    <source>
        <dbReference type="Proteomes" id="UP001164286"/>
    </source>
</evidence>
<dbReference type="GeneID" id="77725325"/>
<dbReference type="GO" id="GO:0003725">
    <property type="term" value="F:double-stranded RNA binding"/>
    <property type="evidence" value="ECO:0007669"/>
    <property type="project" value="InterPro"/>
</dbReference>
<feature type="region of interest" description="Disordered" evidence="1">
    <location>
        <begin position="73"/>
        <end position="193"/>
    </location>
</feature>
<reference evidence="2" key="1">
    <citation type="journal article" date="2022" name="G3 (Bethesda)">
        <title>High quality genome of the basidiomycete yeast Dioszegia hungarica PDD-24b-2 isolated from cloud water.</title>
        <authorList>
            <person name="Jarrige D."/>
            <person name="Haridas S."/>
            <person name="Bleykasten-Grosshans C."/>
            <person name="Joly M."/>
            <person name="Nadalig T."/>
            <person name="Sancelme M."/>
            <person name="Vuilleumier S."/>
            <person name="Grigoriev I.V."/>
            <person name="Amato P."/>
            <person name="Bringel F."/>
        </authorList>
    </citation>
    <scope>NUCLEOTIDE SEQUENCE</scope>
    <source>
        <strain evidence="2">PDD-24b-2</strain>
    </source>
</reference>
<dbReference type="PANTHER" id="PTHR13507:SF0">
    <property type="entry name" value="PRKR-INTERACTING PROTEIN 1"/>
    <property type="match status" value="1"/>
</dbReference>
<evidence type="ECO:0000256" key="1">
    <source>
        <dbReference type="SAM" id="MobiDB-lite"/>
    </source>
</evidence>
<dbReference type="GO" id="GO:0004860">
    <property type="term" value="F:protein kinase inhibitor activity"/>
    <property type="evidence" value="ECO:0007669"/>
    <property type="project" value="TreeGrafter"/>
</dbReference>
<evidence type="ECO:0008006" key="4">
    <source>
        <dbReference type="Google" id="ProtNLM"/>
    </source>
</evidence>